<dbReference type="EMBL" id="JACEIK010004975">
    <property type="protein sequence ID" value="MCD9646946.1"/>
    <property type="molecule type" value="Genomic_DNA"/>
</dbReference>
<keyword evidence="1" id="KW-1133">Transmembrane helix</keyword>
<dbReference type="Proteomes" id="UP000823775">
    <property type="component" value="Unassembled WGS sequence"/>
</dbReference>
<keyword evidence="1" id="KW-0472">Membrane</keyword>
<evidence type="ECO:0000256" key="1">
    <source>
        <dbReference type="SAM" id="Phobius"/>
    </source>
</evidence>
<keyword evidence="3" id="KW-1185">Reference proteome</keyword>
<organism evidence="2 3">
    <name type="scientific">Datura stramonium</name>
    <name type="common">Jimsonweed</name>
    <name type="synonym">Common thornapple</name>
    <dbReference type="NCBI Taxonomy" id="4076"/>
    <lineage>
        <taxon>Eukaryota</taxon>
        <taxon>Viridiplantae</taxon>
        <taxon>Streptophyta</taxon>
        <taxon>Embryophyta</taxon>
        <taxon>Tracheophyta</taxon>
        <taxon>Spermatophyta</taxon>
        <taxon>Magnoliopsida</taxon>
        <taxon>eudicotyledons</taxon>
        <taxon>Gunneridae</taxon>
        <taxon>Pentapetalae</taxon>
        <taxon>asterids</taxon>
        <taxon>lamiids</taxon>
        <taxon>Solanales</taxon>
        <taxon>Solanaceae</taxon>
        <taxon>Solanoideae</taxon>
        <taxon>Datureae</taxon>
        <taxon>Datura</taxon>
    </lineage>
</organism>
<protein>
    <submittedName>
        <fullName evidence="2">Uncharacterized protein</fullName>
    </submittedName>
</protein>
<reference evidence="2 3" key="1">
    <citation type="journal article" date="2021" name="BMC Genomics">
        <title>Datura genome reveals duplications of psychoactive alkaloid biosynthetic genes and high mutation rate following tissue culture.</title>
        <authorList>
            <person name="Rajewski A."/>
            <person name="Carter-House D."/>
            <person name="Stajich J."/>
            <person name="Litt A."/>
        </authorList>
    </citation>
    <scope>NUCLEOTIDE SEQUENCE [LARGE SCALE GENOMIC DNA]</scope>
    <source>
        <strain evidence="2">AR-01</strain>
    </source>
</reference>
<keyword evidence="1" id="KW-0812">Transmembrane</keyword>
<accession>A0ABS8VI36</accession>
<gene>
    <name evidence="2" type="ORF">HAX54_037203</name>
</gene>
<evidence type="ECO:0000313" key="3">
    <source>
        <dbReference type="Proteomes" id="UP000823775"/>
    </source>
</evidence>
<name>A0ABS8VI36_DATST</name>
<evidence type="ECO:0000313" key="2">
    <source>
        <dbReference type="EMBL" id="MCD9646946.1"/>
    </source>
</evidence>
<comment type="caution">
    <text evidence="2">The sequence shown here is derived from an EMBL/GenBank/DDBJ whole genome shotgun (WGS) entry which is preliminary data.</text>
</comment>
<proteinExistence type="predicted"/>
<feature type="transmembrane region" description="Helical" evidence="1">
    <location>
        <begin position="39"/>
        <end position="65"/>
    </location>
</feature>
<sequence length="66" mass="7709">MTKVWEQTSSLESLSYFQQPPTHSINPLISNKEGKRYHLISAIFLPLFLLTIAQNSHQIFFISFIR</sequence>